<dbReference type="InterPro" id="IPR001753">
    <property type="entry name" value="Enoyl-CoA_hydra/iso"/>
</dbReference>
<evidence type="ECO:0000313" key="4">
    <source>
        <dbReference type="Proteomes" id="UP000594771"/>
    </source>
</evidence>
<dbReference type="PANTHER" id="PTHR43459">
    <property type="entry name" value="ENOYL-COA HYDRATASE"/>
    <property type="match status" value="1"/>
</dbReference>
<reference evidence="3 4" key="1">
    <citation type="submission" date="2020-12" db="EMBL/GenBank/DDBJ databases">
        <title>FDA dAtabase for Regulatory Grade micrObial Sequences (FDA-ARGOS): Supporting development and validation of Infectious Disease Dx tests.</title>
        <authorList>
            <person name="Sproer C."/>
            <person name="Gronow S."/>
            <person name="Severitt S."/>
            <person name="Schroder I."/>
            <person name="Tallon L."/>
            <person name="Sadzewicz L."/>
            <person name="Zhao X."/>
            <person name="Boylan J."/>
            <person name="Ott S."/>
            <person name="Bowen H."/>
            <person name="Vavikolanu K."/>
            <person name="Mehta A."/>
            <person name="Aluvathingal J."/>
            <person name="Nadendla S."/>
            <person name="Lowell S."/>
            <person name="Myers T."/>
            <person name="Yan Y."/>
            <person name="Sichtig H."/>
        </authorList>
    </citation>
    <scope>NUCLEOTIDE SEQUENCE [LARGE SCALE GENOMIC DNA]</scope>
    <source>
        <strain evidence="3 4">FDAARGOS_911</strain>
    </source>
</reference>
<accession>A0A0X8FH86</accession>
<dbReference type="InterPro" id="IPR018376">
    <property type="entry name" value="Enoyl-CoA_hyd/isom_CS"/>
</dbReference>
<organism evidence="3 4">
    <name type="scientific">Aerococcus urinae</name>
    <dbReference type="NCBI Taxonomy" id="1376"/>
    <lineage>
        <taxon>Bacteria</taxon>
        <taxon>Bacillati</taxon>
        <taxon>Bacillota</taxon>
        <taxon>Bacilli</taxon>
        <taxon>Lactobacillales</taxon>
        <taxon>Aerococcaceae</taxon>
        <taxon>Aerococcus</taxon>
    </lineage>
</organism>
<dbReference type="RefSeq" id="WP_060778906.1">
    <property type="nucleotide sequence ID" value="NZ_CAJHLH010000006.1"/>
</dbReference>
<dbReference type="InterPro" id="IPR014748">
    <property type="entry name" value="Enoyl-CoA_hydra_C"/>
</dbReference>
<protein>
    <submittedName>
        <fullName evidence="3">Enoyl-CoA hydratase/isomerase family protein</fullName>
    </submittedName>
</protein>
<proteinExistence type="inferred from homology"/>
<dbReference type="GO" id="GO:0016853">
    <property type="term" value="F:isomerase activity"/>
    <property type="evidence" value="ECO:0007669"/>
    <property type="project" value="UniProtKB-KW"/>
</dbReference>
<evidence type="ECO:0000256" key="2">
    <source>
        <dbReference type="RuleBase" id="RU003707"/>
    </source>
</evidence>
<dbReference type="OrthoDB" id="9775794at2"/>
<gene>
    <name evidence="3" type="ORF">I6G68_01725</name>
</gene>
<dbReference type="Pfam" id="PF00378">
    <property type="entry name" value="ECH_1"/>
    <property type="match status" value="1"/>
</dbReference>
<evidence type="ECO:0000256" key="1">
    <source>
        <dbReference type="ARBA" id="ARBA00005254"/>
    </source>
</evidence>
<comment type="similarity">
    <text evidence="1 2">Belongs to the enoyl-CoA hydratase/isomerase family.</text>
</comment>
<evidence type="ECO:0000313" key="3">
    <source>
        <dbReference type="EMBL" id="QPS01819.1"/>
    </source>
</evidence>
<dbReference type="Proteomes" id="UP000594771">
    <property type="component" value="Chromosome"/>
</dbReference>
<keyword evidence="3" id="KW-0413">Isomerase</keyword>
<sequence length="261" mass="28719">MFYNLLYEIDQQVATITMNRPDSANGMDQGMIKDLVAAFRRVETEPDVRVVVLRAKGKLFSGGGDMEWMNDMVDQGRSFASTDIYRANEIAQAIRSVSKPVVAAVHGTVAGGAAGIIMACDFRVMSDKAKIVPAFSNIGLSGDTGLIYSLMLSLGFSRTYEIMALGQVITAQEANDWGLVTRLASPEDFEKTVTDFIELLKNRPTLALARQKAAMNEFFYQDLAKFGLSEAVNIPYLSGTEDFKQAIKGFVNKEEVHFQGK</sequence>
<dbReference type="AlphaFoldDB" id="A0A0X8FH86"/>
<name>A0A0X8FH86_9LACT</name>
<dbReference type="Gene3D" id="3.90.226.10">
    <property type="entry name" value="2-enoyl-CoA Hydratase, Chain A, domain 1"/>
    <property type="match status" value="1"/>
</dbReference>
<dbReference type="SUPFAM" id="SSF52096">
    <property type="entry name" value="ClpP/crotonase"/>
    <property type="match status" value="1"/>
</dbReference>
<dbReference type="EMBL" id="CP065662">
    <property type="protein sequence ID" value="QPS01819.1"/>
    <property type="molecule type" value="Genomic_DNA"/>
</dbReference>
<dbReference type="InterPro" id="IPR029045">
    <property type="entry name" value="ClpP/crotonase-like_dom_sf"/>
</dbReference>
<dbReference type="KEGG" id="aun:AWM73_08285"/>
<dbReference type="PROSITE" id="PS00166">
    <property type="entry name" value="ENOYL_COA_HYDRATASE"/>
    <property type="match status" value="1"/>
</dbReference>
<dbReference type="Gene3D" id="1.10.12.10">
    <property type="entry name" value="Lyase 2-enoyl-coa Hydratase, Chain A, domain 2"/>
    <property type="match status" value="1"/>
</dbReference>
<dbReference type="CDD" id="cd06558">
    <property type="entry name" value="crotonase-like"/>
    <property type="match status" value="1"/>
</dbReference>
<dbReference type="GeneID" id="35766823"/>
<dbReference type="PANTHER" id="PTHR43459:SF1">
    <property type="entry name" value="EG:BACN32G11.4 PROTEIN"/>
    <property type="match status" value="1"/>
</dbReference>